<organism evidence="2 3">
    <name type="scientific">Fomitopsis schrenkii</name>
    <name type="common">Brown rot fungus</name>
    <dbReference type="NCBI Taxonomy" id="2126942"/>
    <lineage>
        <taxon>Eukaryota</taxon>
        <taxon>Fungi</taxon>
        <taxon>Dikarya</taxon>
        <taxon>Basidiomycota</taxon>
        <taxon>Agaricomycotina</taxon>
        <taxon>Agaricomycetes</taxon>
        <taxon>Polyporales</taxon>
        <taxon>Fomitopsis</taxon>
    </lineage>
</organism>
<dbReference type="OrthoDB" id="61110at2759"/>
<reference evidence="2 3" key="1">
    <citation type="journal article" date="2012" name="Science">
        <title>The Paleozoic origin of enzymatic lignin decomposition reconstructed from 31 fungal genomes.</title>
        <authorList>
            <person name="Floudas D."/>
            <person name="Binder M."/>
            <person name="Riley R."/>
            <person name="Barry K."/>
            <person name="Blanchette R.A."/>
            <person name="Henrissat B."/>
            <person name="Martinez A.T."/>
            <person name="Otillar R."/>
            <person name="Spatafora J.W."/>
            <person name="Yadav J.S."/>
            <person name="Aerts A."/>
            <person name="Benoit I."/>
            <person name="Boyd A."/>
            <person name="Carlson A."/>
            <person name="Copeland A."/>
            <person name="Coutinho P.M."/>
            <person name="de Vries R.P."/>
            <person name="Ferreira P."/>
            <person name="Findley K."/>
            <person name="Foster B."/>
            <person name="Gaskell J."/>
            <person name="Glotzer D."/>
            <person name="Gorecki P."/>
            <person name="Heitman J."/>
            <person name="Hesse C."/>
            <person name="Hori C."/>
            <person name="Igarashi K."/>
            <person name="Jurgens J.A."/>
            <person name="Kallen N."/>
            <person name="Kersten P."/>
            <person name="Kohler A."/>
            <person name="Kuees U."/>
            <person name="Kumar T.K.A."/>
            <person name="Kuo A."/>
            <person name="LaButti K."/>
            <person name="Larrondo L.F."/>
            <person name="Lindquist E."/>
            <person name="Ling A."/>
            <person name="Lombard V."/>
            <person name="Lucas S."/>
            <person name="Lundell T."/>
            <person name="Martin R."/>
            <person name="McLaughlin D.J."/>
            <person name="Morgenstern I."/>
            <person name="Morin E."/>
            <person name="Murat C."/>
            <person name="Nagy L.G."/>
            <person name="Nolan M."/>
            <person name="Ohm R.A."/>
            <person name="Patyshakuliyeva A."/>
            <person name="Rokas A."/>
            <person name="Ruiz-Duenas F.J."/>
            <person name="Sabat G."/>
            <person name="Salamov A."/>
            <person name="Samejima M."/>
            <person name="Schmutz J."/>
            <person name="Slot J.C."/>
            <person name="St John F."/>
            <person name="Stenlid J."/>
            <person name="Sun H."/>
            <person name="Sun S."/>
            <person name="Syed K."/>
            <person name="Tsang A."/>
            <person name="Wiebenga A."/>
            <person name="Young D."/>
            <person name="Pisabarro A."/>
            <person name="Eastwood D.C."/>
            <person name="Martin F."/>
            <person name="Cullen D."/>
            <person name="Grigoriev I.V."/>
            <person name="Hibbett D.S."/>
        </authorList>
    </citation>
    <scope>NUCLEOTIDE SEQUENCE</scope>
    <source>
        <strain evidence="3">FP-58527</strain>
    </source>
</reference>
<dbReference type="SUPFAM" id="SSF81383">
    <property type="entry name" value="F-box domain"/>
    <property type="match status" value="1"/>
</dbReference>
<dbReference type="PANTHER" id="PTHR45982:SF3">
    <property type="entry name" value="F-BOX PROTEIN POF9"/>
    <property type="match status" value="1"/>
</dbReference>
<dbReference type="Proteomes" id="UP000015241">
    <property type="component" value="Unassembled WGS sequence"/>
</dbReference>
<evidence type="ECO:0008006" key="4">
    <source>
        <dbReference type="Google" id="ProtNLM"/>
    </source>
</evidence>
<dbReference type="GO" id="GO:0005085">
    <property type="term" value="F:guanyl-nucleotide exchange factor activity"/>
    <property type="evidence" value="ECO:0007669"/>
    <property type="project" value="TreeGrafter"/>
</dbReference>
<dbReference type="InterPro" id="IPR009091">
    <property type="entry name" value="RCC1/BLIP-II"/>
</dbReference>
<protein>
    <recommendedName>
        <fullName evidence="4">F-box domain-containing protein</fullName>
    </recommendedName>
</protein>
<dbReference type="STRING" id="743788.S8E7W8"/>
<keyword evidence="3" id="KW-1185">Reference proteome</keyword>
<dbReference type="EMBL" id="KE504144">
    <property type="protein sequence ID" value="EPT01142.1"/>
    <property type="molecule type" value="Genomic_DNA"/>
</dbReference>
<evidence type="ECO:0000313" key="3">
    <source>
        <dbReference type="Proteomes" id="UP000015241"/>
    </source>
</evidence>
<dbReference type="InterPro" id="IPR036047">
    <property type="entry name" value="F-box-like_dom_sf"/>
</dbReference>
<sequence>MPYHITDLPVELFLDNILPLLPIPDLLNIGCVDHHFAQLTSDETFWHRKIQEDFNFSRSETARKNGWKFLYSRLSHPGVFVWGERSNGRLGLTENKLPQPVLRDGVPCPVRLRIPGVRIVSLIAGGWSFHALDSRGDIYVWGVLQGMMGALRSDGYSLPSKRTEGPMRLNLPVKIRNISCGRSHCAALDVNSQIWMCVSWGRPFQLSTPLLDRSSPETTAIQITSGWTFSAVLTDSGEVLVYRPFSGDMETVIATKTEELDQQSATTKALPTEQAPHVIPCYTWTMQGVESVRLPSIPVRDLPKLDGNGSTNEGETKLVKIAGADETIIGLTNKGHVLAYHLIGGENRNSHQSWVYLPEFSEVEKVRQHETFTGTPSEGQSRPEPPETMHITHISAQFRTFTAYSTGERSVVIMGKLEEPGVGPQPGAPRLLPIILPALQNRGVISVVLGDYHYGALTADGKLLTWGAYSKGALGLGDPTKIPLGQPGGFVTEEELRGAASALRWGILRHPPPDVTVPTEVKFDHGEGKRREQFCFAVAAAGWHMGALVIDLEVRHHRSTIWGCDTE</sequence>
<dbReference type="GO" id="GO:0005737">
    <property type="term" value="C:cytoplasm"/>
    <property type="evidence" value="ECO:0007669"/>
    <property type="project" value="TreeGrafter"/>
</dbReference>
<dbReference type="FunCoup" id="S8E7W8">
    <property type="interactions" value="308"/>
</dbReference>
<dbReference type="eggNOG" id="ENOG502QUVE">
    <property type="taxonomic scope" value="Eukaryota"/>
</dbReference>
<dbReference type="AlphaFoldDB" id="S8E7W8"/>
<dbReference type="InterPro" id="IPR051553">
    <property type="entry name" value="Ran_GTPase-activating"/>
</dbReference>
<accession>S8E7W8</accession>
<gene>
    <name evidence="2" type="ORF">FOMPIDRAFT_1121070</name>
</gene>
<evidence type="ECO:0000313" key="2">
    <source>
        <dbReference type="EMBL" id="EPT01142.1"/>
    </source>
</evidence>
<dbReference type="InParanoid" id="S8E7W8"/>
<dbReference type="SUPFAM" id="SSF50985">
    <property type="entry name" value="RCC1/BLIP-II"/>
    <property type="match status" value="1"/>
</dbReference>
<evidence type="ECO:0000256" key="1">
    <source>
        <dbReference type="PROSITE-ProRule" id="PRU00235"/>
    </source>
</evidence>
<feature type="repeat" description="RCC1" evidence="1">
    <location>
        <begin position="136"/>
        <end position="191"/>
    </location>
</feature>
<dbReference type="InterPro" id="IPR000408">
    <property type="entry name" value="Reg_chr_condens"/>
</dbReference>
<dbReference type="PANTHER" id="PTHR45982">
    <property type="entry name" value="REGULATOR OF CHROMOSOME CONDENSATION"/>
    <property type="match status" value="1"/>
</dbReference>
<proteinExistence type="predicted"/>
<dbReference type="Gene3D" id="1.20.1280.50">
    <property type="match status" value="1"/>
</dbReference>
<dbReference type="PROSITE" id="PS50012">
    <property type="entry name" value="RCC1_3"/>
    <property type="match status" value="2"/>
</dbReference>
<dbReference type="Gene3D" id="2.130.10.30">
    <property type="entry name" value="Regulator of chromosome condensation 1/beta-lactamase-inhibitor protein II"/>
    <property type="match status" value="1"/>
</dbReference>
<dbReference type="HOGENOM" id="CLU_017519_1_0_1"/>
<feature type="repeat" description="RCC1" evidence="1">
    <location>
        <begin position="77"/>
        <end position="135"/>
    </location>
</feature>
<name>S8E7W8_FOMSC</name>